<dbReference type="SMART" id="SM00387">
    <property type="entry name" value="HATPase_c"/>
    <property type="match status" value="1"/>
</dbReference>
<dbReference type="CDD" id="cd06225">
    <property type="entry name" value="HAMP"/>
    <property type="match status" value="1"/>
</dbReference>
<keyword evidence="4" id="KW-0597">Phosphoprotein</keyword>
<dbReference type="Proteomes" id="UP000031643">
    <property type="component" value="Chromosome"/>
</dbReference>
<dbReference type="InterPro" id="IPR036097">
    <property type="entry name" value="HisK_dim/P_sf"/>
</dbReference>
<dbReference type="FunFam" id="3.30.565.10:FF:000006">
    <property type="entry name" value="Sensor histidine kinase WalK"/>
    <property type="match status" value="1"/>
</dbReference>
<dbReference type="SMART" id="SM00388">
    <property type="entry name" value="HisKA"/>
    <property type="match status" value="1"/>
</dbReference>
<dbReference type="PRINTS" id="PR00344">
    <property type="entry name" value="BCTRLSENSOR"/>
</dbReference>
<feature type="transmembrane region" description="Helical" evidence="12">
    <location>
        <begin position="200"/>
        <end position="218"/>
    </location>
</feature>
<evidence type="ECO:0000256" key="11">
    <source>
        <dbReference type="SAM" id="Coils"/>
    </source>
</evidence>
<evidence type="ECO:0000256" key="8">
    <source>
        <dbReference type="ARBA" id="ARBA00022840"/>
    </source>
</evidence>
<dbReference type="SUPFAM" id="SSF55874">
    <property type="entry name" value="ATPase domain of HSP90 chaperone/DNA topoisomerase II/histidine kinase"/>
    <property type="match status" value="1"/>
</dbReference>
<dbReference type="Pfam" id="PF00672">
    <property type="entry name" value="HAMP"/>
    <property type="match status" value="1"/>
</dbReference>
<keyword evidence="12" id="KW-1133">Transmembrane helix</keyword>
<evidence type="ECO:0000256" key="13">
    <source>
        <dbReference type="SAM" id="SignalP"/>
    </source>
</evidence>
<feature type="chain" id="PRO_5002037790" description="histidine kinase" evidence="13">
    <location>
        <begin position="27"/>
        <end position="534"/>
    </location>
</feature>
<dbReference type="PANTHER" id="PTHR42878">
    <property type="entry name" value="TWO-COMPONENT HISTIDINE KINASE"/>
    <property type="match status" value="1"/>
</dbReference>
<dbReference type="InterPro" id="IPR050351">
    <property type="entry name" value="BphY/WalK/GraS-like"/>
</dbReference>
<dbReference type="PROSITE" id="PS50109">
    <property type="entry name" value="HIS_KIN"/>
    <property type="match status" value="1"/>
</dbReference>
<feature type="signal peptide" evidence="13">
    <location>
        <begin position="1"/>
        <end position="26"/>
    </location>
</feature>
<keyword evidence="8" id="KW-0067">ATP-binding</keyword>
<dbReference type="SMART" id="SM00304">
    <property type="entry name" value="HAMP"/>
    <property type="match status" value="1"/>
</dbReference>
<evidence type="ECO:0000256" key="10">
    <source>
        <dbReference type="ARBA" id="ARBA00023136"/>
    </source>
</evidence>
<evidence type="ECO:0000256" key="12">
    <source>
        <dbReference type="SAM" id="Phobius"/>
    </source>
</evidence>
<sequence>MHLMRYRTKLLIAACLLLAMSLSAAAFSYWGVAQSHRYLIRSRIAHEQLERQLQLSRHSQQLFKAWTDTLLTGLSDRPLGEAYLKKVIESDLSALEDLSRRELAIVGEEEGQVEIAEVHRLEAIRKEYRHVLEQLSQVDQLRSRGRPDIAWQNLVDLLRGGLDRELNELIEVAVADETAEVLRIDAAATQLLTRLERISTIHAALAVLITLALAFLLIRGLRAPLAALLDGTRKLAEGDLSYRIAVRGKDEFAELGRSFNSMAADLQDHQKALQDARDNLESIVEERTEELRLANDSLRKIDETRRAFFADISHELRTPLTVIRGEGEIALRGRNKRIPEYKHSIERIVEQAKHLSVLVGDLLFIARQGAGAAKLKIKPVDLTELVESVVGDAKIIAMNKDVGIEFANDSPHQMVDGDPARLRQLLLIVLDNAVRYSDARGTVDVGLSRENGTVTIKVADQGVGIPKEDMDSIFERFRRAGNAAEANDEGLGLGLPVARAIVQAHGGTIEVKSRVGEGTIILVSLPEKMGGSQA</sequence>
<evidence type="ECO:0000313" key="16">
    <source>
        <dbReference type="EMBL" id="BAQ18598.1"/>
    </source>
</evidence>
<dbReference type="InterPro" id="IPR004358">
    <property type="entry name" value="Sig_transdc_His_kin-like_C"/>
</dbReference>
<dbReference type="GO" id="GO:0000155">
    <property type="term" value="F:phosphorelay sensor kinase activity"/>
    <property type="evidence" value="ECO:0007669"/>
    <property type="project" value="InterPro"/>
</dbReference>
<dbReference type="KEGG" id="mcg:GL4_3167"/>
<evidence type="ECO:0000256" key="4">
    <source>
        <dbReference type="ARBA" id="ARBA00022553"/>
    </source>
</evidence>
<dbReference type="InterPro" id="IPR036890">
    <property type="entry name" value="HATPase_C_sf"/>
</dbReference>
<dbReference type="FunFam" id="1.10.287.130:FF:000001">
    <property type="entry name" value="Two-component sensor histidine kinase"/>
    <property type="match status" value="1"/>
</dbReference>
<accession>A0A0A8K6L8</accession>
<keyword evidence="5" id="KW-0808">Transferase</keyword>
<comment type="subcellular location">
    <subcellularLocation>
        <location evidence="2">Membrane</location>
    </subcellularLocation>
</comment>
<dbReference type="GO" id="GO:0030295">
    <property type="term" value="F:protein kinase activator activity"/>
    <property type="evidence" value="ECO:0007669"/>
    <property type="project" value="TreeGrafter"/>
</dbReference>
<dbReference type="PANTHER" id="PTHR42878:SF7">
    <property type="entry name" value="SENSOR HISTIDINE KINASE GLRK"/>
    <property type="match status" value="1"/>
</dbReference>
<keyword evidence="6" id="KW-0547">Nucleotide-binding</keyword>
<feature type="domain" description="HAMP" evidence="15">
    <location>
        <begin position="219"/>
        <end position="271"/>
    </location>
</feature>
<feature type="domain" description="Histidine kinase" evidence="14">
    <location>
        <begin position="311"/>
        <end position="529"/>
    </location>
</feature>
<evidence type="ECO:0000256" key="2">
    <source>
        <dbReference type="ARBA" id="ARBA00004370"/>
    </source>
</evidence>
<dbReference type="EMBL" id="AP014648">
    <property type="protein sequence ID" value="BAQ18598.1"/>
    <property type="molecule type" value="Genomic_DNA"/>
</dbReference>
<evidence type="ECO:0000256" key="6">
    <source>
        <dbReference type="ARBA" id="ARBA00022741"/>
    </source>
</evidence>
<evidence type="ECO:0000256" key="3">
    <source>
        <dbReference type="ARBA" id="ARBA00012438"/>
    </source>
</evidence>
<evidence type="ECO:0000313" key="17">
    <source>
        <dbReference type="Proteomes" id="UP000031643"/>
    </source>
</evidence>
<feature type="coiled-coil region" evidence="11">
    <location>
        <begin position="259"/>
        <end position="290"/>
    </location>
</feature>
<comment type="catalytic activity">
    <reaction evidence="1">
        <text>ATP + protein L-histidine = ADP + protein N-phospho-L-histidine.</text>
        <dbReference type="EC" id="2.7.13.3"/>
    </reaction>
</comment>
<organism evidence="16 17">
    <name type="scientific">Methyloceanibacter caenitepidi</name>
    <dbReference type="NCBI Taxonomy" id="1384459"/>
    <lineage>
        <taxon>Bacteria</taxon>
        <taxon>Pseudomonadati</taxon>
        <taxon>Pseudomonadota</taxon>
        <taxon>Alphaproteobacteria</taxon>
        <taxon>Hyphomicrobiales</taxon>
        <taxon>Hyphomicrobiaceae</taxon>
        <taxon>Methyloceanibacter</taxon>
    </lineage>
</organism>
<keyword evidence="10 12" id="KW-0472">Membrane</keyword>
<keyword evidence="9" id="KW-0902">Two-component regulatory system</keyword>
<keyword evidence="7" id="KW-0418">Kinase</keyword>
<gene>
    <name evidence="16" type="ORF">GL4_3167</name>
</gene>
<dbReference type="CDD" id="cd00075">
    <property type="entry name" value="HATPase"/>
    <property type="match status" value="1"/>
</dbReference>
<name>A0A0A8K6L8_9HYPH</name>
<dbReference type="InterPro" id="IPR003661">
    <property type="entry name" value="HisK_dim/P_dom"/>
</dbReference>
<keyword evidence="12" id="KW-0812">Transmembrane</keyword>
<dbReference type="CDD" id="cd00082">
    <property type="entry name" value="HisKA"/>
    <property type="match status" value="1"/>
</dbReference>
<dbReference type="HOGENOM" id="CLU_000445_89_6_5"/>
<dbReference type="GO" id="GO:0000156">
    <property type="term" value="F:phosphorelay response regulator activity"/>
    <property type="evidence" value="ECO:0007669"/>
    <property type="project" value="TreeGrafter"/>
</dbReference>
<dbReference type="PROSITE" id="PS50885">
    <property type="entry name" value="HAMP"/>
    <property type="match status" value="1"/>
</dbReference>
<evidence type="ECO:0000259" key="14">
    <source>
        <dbReference type="PROSITE" id="PS50109"/>
    </source>
</evidence>
<dbReference type="STRING" id="1384459.GL4_3167"/>
<dbReference type="InterPro" id="IPR003660">
    <property type="entry name" value="HAMP_dom"/>
</dbReference>
<protein>
    <recommendedName>
        <fullName evidence="3">histidine kinase</fullName>
        <ecNumber evidence="3">2.7.13.3</ecNumber>
    </recommendedName>
</protein>
<dbReference type="GO" id="GO:0005524">
    <property type="term" value="F:ATP binding"/>
    <property type="evidence" value="ECO:0007669"/>
    <property type="project" value="UniProtKB-KW"/>
</dbReference>
<dbReference type="SUPFAM" id="SSF158472">
    <property type="entry name" value="HAMP domain-like"/>
    <property type="match status" value="1"/>
</dbReference>
<dbReference type="InterPro" id="IPR003594">
    <property type="entry name" value="HATPase_dom"/>
</dbReference>
<dbReference type="Pfam" id="PF02518">
    <property type="entry name" value="HATPase_c"/>
    <property type="match status" value="1"/>
</dbReference>
<evidence type="ECO:0000256" key="5">
    <source>
        <dbReference type="ARBA" id="ARBA00022679"/>
    </source>
</evidence>
<dbReference type="Gene3D" id="3.30.565.10">
    <property type="entry name" value="Histidine kinase-like ATPase, C-terminal domain"/>
    <property type="match status" value="1"/>
</dbReference>
<reference evidence="16 17" key="1">
    <citation type="submission" date="2014-09" db="EMBL/GenBank/DDBJ databases">
        <title>Genome sequencing of Methyloceanibacter caenitepidi Gela4.</title>
        <authorList>
            <person name="Takeuchi M."/>
            <person name="Susumu S."/>
            <person name="Kamagata Y."/>
            <person name="Oshima K."/>
            <person name="Hattori M."/>
            <person name="Iwasaki W."/>
        </authorList>
    </citation>
    <scope>NUCLEOTIDE SEQUENCE [LARGE SCALE GENOMIC DNA]</scope>
    <source>
        <strain evidence="16 17">Gela4</strain>
    </source>
</reference>
<keyword evidence="11" id="KW-0175">Coiled coil</keyword>
<keyword evidence="17" id="KW-1185">Reference proteome</keyword>
<dbReference type="EC" id="2.7.13.3" evidence="3"/>
<proteinExistence type="predicted"/>
<dbReference type="AlphaFoldDB" id="A0A0A8K6L8"/>
<evidence type="ECO:0000256" key="1">
    <source>
        <dbReference type="ARBA" id="ARBA00000085"/>
    </source>
</evidence>
<dbReference type="Pfam" id="PF00512">
    <property type="entry name" value="HisKA"/>
    <property type="match status" value="1"/>
</dbReference>
<dbReference type="GO" id="GO:0007234">
    <property type="term" value="P:osmosensory signaling via phosphorelay pathway"/>
    <property type="evidence" value="ECO:0007669"/>
    <property type="project" value="TreeGrafter"/>
</dbReference>
<evidence type="ECO:0000256" key="7">
    <source>
        <dbReference type="ARBA" id="ARBA00022777"/>
    </source>
</evidence>
<dbReference type="Gene3D" id="1.10.287.130">
    <property type="match status" value="1"/>
</dbReference>
<dbReference type="GO" id="GO:0016020">
    <property type="term" value="C:membrane"/>
    <property type="evidence" value="ECO:0007669"/>
    <property type="project" value="UniProtKB-SubCell"/>
</dbReference>
<dbReference type="Gene3D" id="6.10.340.10">
    <property type="match status" value="1"/>
</dbReference>
<keyword evidence="13" id="KW-0732">Signal</keyword>
<dbReference type="SUPFAM" id="SSF47384">
    <property type="entry name" value="Homodimeric domain of signal transducing histidine kinase"/>
    <property type="match status" value="1"/>
</dbReference>
<evidence type="ECO:0000259" key="15">
    <source>
        <dbReference type="PROSITE" id="PS50885"/>
    </source>
</evidence>
<dbReference type="InterPro" id="IPR005467">
    <property type="entry name" value="His_kinase_dom"/>
</dbReference>
<evidence type="ECO:0000256" key="9">
    <source>
        <dbReference type="ARBA" id="ARBA00023012"/>
    </source>
</evidence>